<feature type="non-terminal residue" evidence="2">
    <location>
        <position position="1"/>
    </location>
</feature>
<organism evidence="2 3">
    <name type="scientific">Petrolisthes manimaculis</name>
    <dbReference type="NCBI Taxonomy" id="1843537"/>
    <lineage>
        <taxon>Eukaryota</taxon>
        <taxon>Metazoa</taxon>
        <taxon>Ecdysozoa</taxon>
        <taxon>Arthropoda</taxon>
        <taxon>Crustacea</taxon>
        <taxon>Multicrustacea</taxon>
        <taxon>Malacostraca</taxon>
        <taxon>Eumalacostraca</taxon>
        <taxon>Eucarida</taxon>
        <taxon>Decapoda</taxon>
        <taxon>Pleocyemata</taxon>
        <taxon>Anomura</taxon>
        <taxon>Galatheoidea</taxon>
        <taxon>Porcellanidae</taxon>
        <taxon>Petrolisthes</taxon>
    </lineage>
</organism>
<dbReference type="EMBL" id="JAWZYT010004273">
    <property type="protein sequence ID" value="KAK4294507.1"/>
    <property type="molecule type" value="Genomic_DNA"/>
</dbReference>
<evidence type="ECO:0000313" key="2">
    <source>
        <dbReference type="EMBL" id="KAK4294507.1"/>
    </source>
</evidence>
<proteinExistence type="predicted"/>
<protein>
    <submittedName>
        <fullName evidence="2">Uncharacterized protein</fullName>
    </submittedName>
</protein>
<name>A0AAE1NSF9_9EUCA</name>
<comment type="caution">
    <text evidence="2">The sequence shown here is derived from an EMBL/GenBank/DDBJ whole genome shotgun (WGS) entry which is preliminary data.</text>
</comment>
<sequence length="35" mass="4076">IEKRDVQVDDIRSPGPQTQAGQTQQRCRQQQQQQP</sequence>
<dbReference type="AlphaFoldDB" id="A0AAE1NSF9"/>
<evidence type="ECO:0000256" key="1">
    <source>
        <dbReference type="SAM" id="MobiDB-lite"/>
    </source>
</evidence>
<feature type="compositionally biased region" description="Basic and acidic residues" evidence="1">
    <location>
        <begin position="1"/>
        <end position="12"/>
    </location>
</feature>
<accession>A0AAE1NSF9</accession>
<feature type="compositionally biased region" description="Low complexity" evidence="1">
    <location>
        <begin position="14"/>
        <end position="35"/>
    </location>
</feature>
<evidence type="ECO:0000313" key="3">
    <source>
        <dbReference type="Proteomes" id="UP001292094"/>
    </source>
</evidence>
<dbReference type="Proteomes" id="UP001292094">
    <property type="component" value="Unassembled WGS sequence"/>
</dbReference>
<gene>
    <name evidence="2" type="ORF">Pmani_032869</name>
</gene>
<reference evidence="2" key="1">
    <citation type="submission" date="2023-11" db="EMBL/GenBank/DDBJ databases">
        <title>Genome assemblies of two species of porcelain crab, Petrolisthes cinctipes and Petrolisthes manimaculis (Anomura: Porcellanidae).</title>
        <authorList>
            <person name="Angst P."/>
        </authorList>
    </citation>
    <scope>NUCLEOTIDE SEQUENCE</scope>
    <source>
        <strain evidence="2">PB745_02</strain>
        <tissue evidence="2">Gill</tissue>
    </source>
</reference>
<keyword evidence="3" id="KW-1185">Reference proteome</keyword>
<feature type="region of interest" description="Disordered" evidence="1">
    <location>
        <begin position="1"/>
        <end position="35"/>
    </location>
</feature>